<reference evidence="1 2" key="2">
    <citation type="submission" date="2018-11" db="EMBL/GenBank/DDBJ databases">
        <authorList>
            <consortium name="Pathogen Informatics"/>
        </authorList>
    </citation>
    <scope>NUCLEOTIDE SEQUENCE [LARGE SCALE GENOMIC DNA]</scope>
</reference>
<sequence length="53" mass="6196">MEFVEERYINVEKYKAVVGVDNENGLTVQFGDWMVSDLVGFSTFPWEKDIYIS</sequence>
<evidence type="ECO:0000313" key="3">
    <source>
        <dbReference type="WBParaSite" id="BTMF_0001446901-mRNA-1"/>
    </source>
</evidence>
<reference evidence="3" key="1">
    <citation type="submission" date="2017-02" db="UniProtKB">
        <authorList>
            <consortium name="WormBaseParasite"/>
        </authorList>
    </citation>
    <scope>IDENTIFICATION</scope>
</reference>
<name>A0A0R3R379_9BILA</name>
<dbReference type="AlphaFoldDB" id="A0A0R3R379"/>
<dbReference type="WBParaSite" id="BTMF_0001446901-mRNA-1">
    <property type="protein sequence ID" value="BTMF_0001446901-mRNA-1"/>
    <property type="gene ID" value="BTMF_0001446901"/>
</dbReference>
<dbReference type="EMBL" id="UZAG01019191">
    <property type="protein sequence ID" value="VDO42723.1"/>
    <property type="molecule type" value="Genomic_DNA"/>
</dbReference>
<protein>
    <submittedName>
        <fullName evidence="3">YopX domain-containing protein</fullName>
    </submittedName>
</protein>
<dbReference type="STRING" id="42155.A0A0R3R379"/>
<gene>
    <name evidence="1" type="ORF">BTMF_LOCUS12465</name>
</gene>
<evidence type="ECO:0000313" key="2">
    <source>
        <dbReference type="Proteomes" id="UP000280834"/>
    </source>
</evidence>
<proteinExistence type="predicted"/>
<accession>A0A0R3R379</accession>
<dbReference type="Proteomes" id="UP000280834">
    <property type="component" value="Unassembled WGS sequence"/>
</dbReference>
<organism evidence="3">
    <name type="scientific">Brugia timori</name>
    <dbReference type="NCBI Taxonomy" id="42155"/>
    <lineage>
        <taxon>Eukaryota</taxon>
        <taxon>Metazoa</taxon>
        <taxon>Ecdysozoa</taxon>
        <taxon>Nematoda</taxon>
        <taxon>Chromadorea</taxon>
        <taxon>Rhabditida</taxon>
        <taxon>Spirurina</taxon>
        <taxon>Spiruromorpha</taxon>
        <taxon>Filarioidea</taxon>
        <taxon>Onchocercidae</taxon>
        <taxon>Brugia</taxon>
    </lineage>
</organism>
<evidence type="ECO:0000313" key="1">
    <source>
        <dbReference type="EMBL" id="VDO42723.1"/>
    </source>
</evidence>
<keyword evidence="2" id="KW-1185">Reference proteome</keyword>